<evidence type="ECO:0000313" key="10">
    <source>
        <dbReference type="EMBL" id="GFQ92331.1"/>
    </source>
</evidence>
<dbReference type="OrthoDB" id="6419872at2759"/>
<evidence type="ECO:0000313" key="1">
    <source>
        <dbReference type="EMBL" id="GFQ71277.1"/>
    </source>
</evidence>
<evidence type="ECO:0000313" key="13">
    <source>
        <dbReference type="EMBL" id="GFR10771.1"/>
    </source>
</evidence>
<dbReference type="EMBL" id="BMAO01021003">
    <property type="protein sequence ID" value="GFQ71277.1"/>
    <property type="molecule type" value="Genomic_DNA"/>
</dbReference>
<evidence type="ECO:0000313" key="14">
    <source>
        <dbReference type="EMBL" id="GFR11158.1"/>
    </source>
</evidence>
<name>A0A8X6GTU5_TRICU</name>
<proteinExistence type="predicted"/>
<dbReference type="EMBL" id="BMAO01022810">
    <property type="protein sequence ID" value="GFQ84560.1"/>
    <property type="molecule type" value="Genomic_DNA"/>
</dbReference>
<sequence length="266" mass="30232">MEYSQLIINTLNVPVLKKAIHGMAAESGMLNLVDPDWEKKLEDYPVHRMHVEKQVSFSKGHACHVDKAYVRNIANPLNSYKIIVVALMSCDRTKSKDSEGLFGDLNFIAKECPPLTLIGQAMRETTQHKLHDAARLFKETCSPVLCNTCRTAHQKHHIPCDIHRNWCVMTTRMFDGENLTNAFKKQLEPILEGIGTFLAICQLQIYSRTTFGEDKYKIGGKIKNMIIFQESAIQPPMEMTFIQSVSLPAAIEYNQELNEEGTQNVY</sequence>
<dbReference type="EMBL" id="BMAO01004627">
    <property type="protein sequence ID" value="GFQ95876.1"/>
    <property type="molecule type" value="Genomic_DNA"/>
</dbReference>
<reference evidence="14" key="1">
    <citation type="submission" date="2020-07" db="EMBL/GenBank/DDBJ databases">
        <title>Multicomponent nature underlies the extraordinary mechanical properties of spider dragline silk.</title>
        <authorList>
            <person name="Kono N."/>
            <person name="Nakamura H."/>
            <person name="Mori M."/>
            <person name="Yoshida Y."/>
            <person name="Ohtoshi R."/>
            <person name="Malay A.D."/>
            <person name="Moran D.A.P."/>
            <person name="Tomita M."/>
            <person name="Numata K."/>
            <person name="Arakawa K."/>
        </authorList>
    </citation>
    <scope>NUCLEOTIDE SEQUENCE</scope>
</reference>
<dbReference type="EMBL" id="BMAO01001793">
    <property type="protein sequence ID" value="GFQ75870.1"/>
    <property type="molecule type" value="Genomic_DNA"/>
</dbReference>
<dbReference type="EMBL" id="BMAO01001535">
    <property type="protein sequence ID" value="GFQ74123.1"/>
    <property type="molecule type" value="Genomic_DNA"/>
</dbReference>
<evidence type="ECO:0000313" key="12">
    <source>
        <dbReference type="EMBL" id="GFR05273.1"/>
    </source>
</evidence>
<evidence type="ECO:0000313" key="8">
    <source>
        <dbReference type="EMBL" id="GFQ84560.1"/>
    </source>
</evidence>
<keyword evidence="16" id="KW-1185">Reference proteome</keyword>
<accession>A0A8X6GTU5</accession>
<evidence type="ECO:0000313" key="9">
    <source>
        <dbReference type="EMBL" id="GFQ89865.1"/>
    </source>
</evidence>
<dbReference type="EMBL" id="BMAO01002442">
    <property type="protein sequence ID" value="GFQ80793.1"/>
    <property type="molecule type" value="Genomic_DNA"/>
</dbReference>
<dbReference type="Proteomes" id="UP000887116">
    <property type="component" value="Unassembled WGS sequence"/>
</dbReference>
<evidence type="ECO:0000313" key="5">
    <source>
        <dbReference type="EMBL" id="GFQ75886.1"/>
    </source>
</evidence>
<evidence type="ECO:0000313" key="15">
    <source>
        <dbReference type="EMBL" id="GFR29838.1"/>
    </source>
</evidence>
<dbReference type="EMBL" id="BMAO01006743">
    <property type="protein sequence ID" value="GFR11158.1"/>
    <property type="molecule type" value="Genomic_DNA"/>
</dbReference>
<evidence type="ECO:0000313" key="3">
    <source>
        <dbReference type="EMBL" id="GFQ74123.1"/>
    </source>
</evidence>
<dbReference type="EMBL" id="BMAO01001827">
    <property type="protein sequence ID" value="GFQ76264.1"/>
    <property type="molecule type" value="Genomic_DNA"/>
</dbReference>
<dbReference type="EMBL" id="BMAO01033484">
    <property type="protein sequence ID" value="GFQ89865.1"/>
    <property type="molecule type" value="Genomic_DNA"/>
</dbReference>
<dbReference type="EMBL" id="BMAO01001793">
    <property type="protein sequence ID" value="GFQ75886.1"/>
    <property type="molecule type" value="Genomic_DNA"/>
</dbReference>
<dbReference type="EMBL" id="BMAO01021211">
    <property type="protein sequence ID" value="GFQ72843.1"/>
    <property type="molecule type" value="Genomic_DNA"/>
</dbReference>
<protein>
    <submittedName>
        <fullName evidence="14">Uncharacterized protein</fullName>
    </submittedName>
</protein>
<evidence type="ECO:0000313" key="6">
    <source>
        <dbReference type="EMBL" id="GFQ76264.1"/>
    </source>
</evidence>
<comment type="caution">
    <text evidence="14">The sequence shown here is derived from an EMBL/GenBank/DDBJ whole genome shotgun (WGS) entry which is preliminary data.</text>
</comment>
<dbReference type="EMBL" id="BMAO01039212">
    <property type="protein sequence ID" value="GFR29838.1"/>
    <property type="molecule type" value="Genomic_DNA"/>
</dbReference>
<dbReference type="EMBL" id="BMAO01024003">
    <property type="protein sequence ID" value="GFQ92331.1"/>
    <property type="molecule type" value="Genomic_DNA"/>
</dbReference>
<dbReference type="EMBL" id="BMAO01016729">
    <property type="protein sequence ID" value="GFR10771.1"/>
    <property type="molecule type" value="Genomic_DNA"/>
</dbReference>
<organism evidence="14 16">
    <name type="scientific">Trichonephila clavata</name>
    <name type="common">Joro spider</name>
    <name type="synonym">Nephila clavata</name>
    <dbReference type="NCBI Taxonomy" id="2740835"/>
    <lineage>
        <taxon>Eukaryota</taxon>
        <taxon>Metazoa</taxon>
        <taxon>Ecdysozoa</taxon>
        <taxon>Arthropoda</taxon>
        <taxon>Chelicerata</taxon>
        <taxon>Arachnida</taxon>
        <taxon>Araneae</taxon>
        <taxon>Araneomorphae</taxon>
        <taxon>Entelegynae</taxon>
        <taxon>Araneoidea</taxon>
        <taxon>Nephilidae</taxon>
        <taxon>Trichonephila</taxon>
    </lineage>
</organism>
<dbReference type="EMBL" id="BMAO01005996">
    <property type="protein sequence ID" value="GFR05273.1"/>
    <property type="molecule type" value="Genomic_DNA"/>
</dbReference>
<gene>
    <name evidence="14" type="primary">AVEN_261806_1</name>
    <name evidence="15" type="ORF">TNCT_125161</name>
    <name evidence="7" type="ORF">TNCT_160441</name>
    <name evidence="6" type="ORF">TNCT_206721</name>
    <name evidence="8" type="ORF">TNCT_311461</name>
    <name evidence="13" type="ORF">TNCT_316341</name>
    <name evidence="11" type="ORF">TNCT_363741</name>
    <name evidence="4" type="ORF">TNCT_427231</name>
    <name evidence="5" type="ORF">TNCT_427321</name>
    <name evidence="14" type="ORF">TNCT_430101</name>
    <name evidence="2" type="ORF">TNCT_444091</name>
    <name evidence="10" type="ORF">TNCT_547511</name>
    <name evidence="3" type="ORF">TNCT_565631</name>
    <name evidence="12" type="ORF">TNCT_569101</name>
    <name evidence="9" type="ORF">TNCT_66811</name>
    <name evidence="1" type="ORF">TNCT_676071</name>
</gene>
<evidence type="ECO:0000313" key="11">
    <source>
        <dbReference type="EMBL" id="GFQ95876.1"/>
    </source>
</evidence>
<dbReference type="AlphaFoldDB" id="A0A8X6GTU5"/>
<evidence type="ECO:0000313" key="16">
    <source>
        <dbReference type="Proteomes" id="UP000887116"/>
    </source>
</evidence>
<evidence type="ECO:0000313" key="2">
    <source>
        <dbReference type="EMBL" id="GFQ72843.1"/>
    </source>
</evidence>
<evidence type="ECO:0000313" key="7">
    <source>
        <dbReference type="EMBL" id="GFQ80793.1"/>
    </source>
</evidence>
<evidence type="ECO:0000313" key="4">
    <source>
        <dbReference type="EMBL" id="GFQ75870.1"/>
    </source>
</evidence>